<evidence type="ECO:0000256" key="5">
    <source>
        <dbReference type="ARBA" id="ARBA00022563"/>
    </source>
</evidence>
<dbReference type="GO" id="GO:0046872">
    <property type="term" value="F:metal ion binding"/>
    <property type="evidence" value="ECO:0007669"/>
    <property type="project" value="UniProtKB-KW"/>
</dbReference>
<evidence type="ECO:0000256" key="9">
    <source>
        <dbReference type="ARBA" id="ARBA00022840"/>
    </source>
</evidence>
<evidence type="ECO:0000256" key="3">
    <source>
        <dbReference type="ARBA" id="ARBA00013025"/>
    </source>
</evidence>
<dbReference type="PANTHER" id="PTHR11136">
    <property type="entry name" value="FOLYLPOLYGLUTAMATE SYNTHASE-RELATED"/>
    <property type="match status" value="1"/>
</dbReference>
<feature type="binding site" evidence="15">
    <location>
        <position position="408"/>
    </location>
    <ligand>
        <name>ATP</name>
        <dbReference type="ChEBI" id="CHEBI:30616"/>
    </ligand>
</feature>
<dbReference type="GO" id="GO:0005524">
    <property type="term" value="F:ATP binding"/>
    <property type="evidence" value="ECO:0007669"/>
    <property type="project" value="UniProtKB-KW"/>
</dbReference>
<dbReference type="InterPro" id="IPR023600">
    <property type="entry name" value="Folylpolyglutamate_synth_euk"/>
</dbReference>
<evidence type="ECO:0000313" key="19">
    <source>
        <dbReference type="Proteomes" id="UP001210211"/>
    </source>
</evidence>
<comment type="caution">
    <text evidence="18">The sequence shown here is derived from an EMBL/GenBank/DDBJ whole genome shotgun (WGS) entry which is preliminary data.</text>
</comment>
<organism evidence="18 19">
    <name type="scientific">Rhynchospora tenuis</name>
    <dbReference type="NCBI Taxonomy" id="198213"/>
    <lineage>
        <taxon>Eukaryota</taxon>
        <taxon>Viridiplantae</taxon>
        <taxon>Streptophyta</taxon>
        <taxon>Embryophyta</taxon>
        <taxon>Tracheophyta</taxon>
        <taxon>Spermatophyta</taxon>
        <taxon>Magnoliopsida</taxon>
        <taxon>Liliopsida</taxon>
        <taxon>Poales</taxon>
        <taxon>Cyperaceae</taxon>
        <taxon>Cyperoideae</taxon>
        <taxon>Rhynchosporeae</taxon>
        <taxon>Rhynchospora</taxon>
    </lineage>
</organism>
<dbReference type="InterPro" id="IPR001645">
    <property type="entry name" value="Folylpolyglutamate_synth"/>
</dbReference>
<keyword evidence="19" id="KW-1185">Reference proteome</keyword>
<evidence type="ECO:0000256" key="15">
    <source>
        <dbReference type="PIRSR" id="PIRSR038895-1"/>
    </source>
</evidence>
<comment type="similarity">
    <text evidence="2 14">Belongs to the folylpolyglutamate synthase family.</text>
</comment>
<gene>
    <name evidence="18" type="ORF">LUZ61_000245</name>
</gene>
<keyword evidence="7 16" id="KW-0479">Metal-binding</keyword>
<comment type="function">
    <text evidence="14">Catalyzes conversion of folates to polyglutamate derivatives allowing concentration of folate compounds in the cell and the intracellular retention of these cofactors, which are important substrates for most of the folate-dependent enzymes that are involved in one-carbon transfer reactions involved in purine, pyrimidine and amino acid synthesis.</text>
</comment>
<dbReference type="PIRSF" id="PIRSF038895">
    <property type="entry name" value="FPGS"/>
    <property type="match status" value="1"/>
</dbReference>
<evidence type="ECO:0000313" key="18">
    <source>
        <dbReference type="EMBL" id="KAJ3696540.1"/>
    </source>
</evidence>
<dbReference type="Pfam" id="PF08245">
    <property type="entry name" value="Mur_ligase_M"/>
    <property type="match status" value="1"/>
</dbReference>
<accession>A0AAD5ZEX2</accession>
<feature type="binding site" evidence="16">
    <location>
        <position position="168"/>
    </location>
    <ligand>
        <name>Mg(2+)</name>
        <dbReference type="ChEBI" id="CHEBI:18420"/>
        <label>1</label>
    </ligand>
</feature>
<keyword evidence="8 15" id="KW-0547">Nucleotide-binding</keyword>
<comment type="cofactor">
    <cofactor evidence="14">
        <name>a monovalent cation</name>
        <dbReference type="ChEBI" id="CHEBI:60242"/>
    </cofactor>
    <text evidence="14">A monovalent cation.</text>
</comment>
<dbReference type="PROSITE" id="PS01012">
    <property type="entry name" value="FOLYLPOLYGLU_SYNT_2"/>
    <property type="match status" value="1"/>
</dbReference>
<comment type="catalytic activity">
    <reaction evidence="13 14">
        <text>(6S)-5,6,7,8-tetrahydrofolyl-(gamma-L-Glu)(n) + L-glutamate + ATP = (6S)-5,6,7,8-tetrahydrofolyl-(gamma-L-Glu)(n+1) + ADP + phosphate + H(+)</text>
        <dbReference type="Rhea" id="RHEA:10580"/>
        <dbReference type="Rhea" id="RHEA-COMP:14738"/>
        <dbReference type="Rhea" id="RHEA-COMP:14740"/>
        <dbReference type="ChEBI" id="CHEBI:15378"/>
        <dbReference type="ChEBI" id="CHEBI:29985"/>
        <dbReference type="ChEBI" id="CHEBI:30616"/>
        <dbReference type="ChEBI" id="CHEBI:43474"/>
        <dbReference type="ChEBI" id="CHEBI:141005"/>
        <dbReference type="ChEBI" id="CHEBI:456216"/>
        <dbReference type="EC" id="6.3.2.17"/>
    </reaction>
</comment>
<evidence type="ECO:0000256" key="10">
    <source>
        <dbReference type="ARBA" id="ARBA00022842"/>
    </source>
</evidence>
<dbReference type="FunFam" id="3.90.190.20:FF:000011">
    <property type="entry name" value="Folylpolyglutamate synthase"/>
    <property type="match status" value="1"/>
</dbReference>
<evidence type="ECO:0000256" key="16">
    <source>
        <dbReference type="PIRSR" id="PIRSR038895-2"/>
    </source>
</evidence>
<comment type="pathway">
    <text evidence="1 14">Cofactor biosynthesis; tetrahydrofolylpolyglutamate biosynthesis.</text>
</comment>
<keyword evidence="5 14" id="KW-0554">One-carbon metabolism</keyword>
<evidence type="ECO:0000256" key="7">
    <source>
        <dbReference type="ARBA" id="ARBA00022723"/>
    </source>
</evidence>
<feature type="binding site" evidence="16">
    <location>
        <position position="237"/>
    </location>
    <ligand>
        <name>Mg(2+)</name>
        <dbReference type="ChEBI" id="CHEBI:18420"/>
        <label>1</label>
    </ligand>
</feature>
<proteinExistence type="inferred from homology"/>
<dbReference type="Gene3D" id="3.90.190.20">
    <property type="entry name" value="Mur ligase, C-terminal domain"/>
    <property type="match status" value="1"/>
</dbReference>
<dbReference type="Proteomes" id="UP001210211">
    <property type="component" value="Unassembled WGS sequence"/>
</dbReference>
<keyword evidence="6 14" id="KW-0436">Ligase</keyword>
<evidence type="ECO:0000256" key="6">
    <source>
        <dbReference type="ARBA" id="ARBA00022598"/>
    </source>
</evidence>
<feature type="domain" description="Mur ligase central" evidence="17">
    <location>
        <begin position="139"/>
        <end position="286"/>
    </location>
</feature>
<name>A0AAD5ZEX2_9POAL</name>
<reference evidence="18 19" key="1">
    <citation type="journal article" date="2022" name="Cell">
        <title>Repeat-based holocentromeres influence genome architecture and karyotype evolution.</title>
        <authorList>
            <person name="Hofstatter P.G."/>
            <person name="Thangavel G."/>
            <person name="Lux T."/>
            <person name="Neumann P."/>
            <person name="Vondrak T."/>
            <person name="Novak P."/>
            <person name="Zhang M."/>
            <person name="Costa L."/>
            <person name="Castellani M."/>
            <person name="Scott A."/>
            <person name="Toegelov H."/>
            <person name="Fuchs J."/>
            <person name="Mata-Sucre Y."/>
            <person name="Dias Y."/>
            <person name="Vanzela A.L.L."/>
            <person name="Huettel B."/>
            <person name="Almeida C.C.S."/>
            <person name="Simkova H."/>
            <person name="Souza G."/>
            <person name="Pedrosa-Harand A."/>
            <person name="Macas J."/>
            <person name="Mayer K.F.X."/>
            <person name="Houben A."/>
            <person name="Marques A."/>
        </authorList>
    </citation>
    <scope>NUCLEOTIDE SEQUENCE [LARGE SCALE GENOMIC DNA]</scope>
    <source>
        <strain evidence="18">RhyTen1mFocal</strain>
    </source>
</reference>
<dbReference type="GO" id="GO:0005829">
    <property type="term" value="C:cytosol"/>
    <property type="evidence" value="ECO:0007669"/>
    <property type="project" value="TreeGrafter"/>
</dbReference>
<dbReference type="EMBL" id="JAMRDG010000001">
    <property type="protein sequence ID" value="KAJ3696540.1"/>
    <property type="molecule type" value="Genomic_DNA"/>
</dbReference>
<feature type="binding site" evidence="16">
    <location>
        <position position="265"/>
    </location>
    <ligand>
        <name>Mg(2+)</name>
        <dbReference type="ChEBI" id="CHEBI:18420"/>
        <label>1</label>
    </ligand>
</feature>
<evidence type="ECO:0000256" key="11">
    <source>
        <dbReference type="ARBA" id="ARBA00030592"/>
    </source>
</evidence>
<dbReference type="InterPro" id="IPR036565">
    <property type="entry name" value="Mur-like_cat_sf"/>
</dbReference>
<dbReference type="InterPro" id="IPR036615">
    <property type="entry name" value="Mur_ligase_C_dom_sf"/>
</dbReference>
<evidence type="ECO:0000256" key="12">
    <source>
        <dbReference type="ARBA" id="ARBA00030876"/>
    </source>
</evidence>
<protein>
    <recommendedName>
        <fullName evidence="4 14">Folylpolyglutamate synthase</fullName>
        <ecNumber evidence="3 14">6.3.2.17</ecNumber>
    </recommendedName>
    <alternativeName>
        <fullName evidence="12 14">Folylpoly-gamma-glutamate synthetase</fullName>
    </alternativeName>
    <alternativeName>
        <fullName evidence="11 14">Tetrahydrofolylpolyglutamate synthase</fullName>
    </alternativeName>
</protein>
<evidence type="ECO:0000259" key="17">
    <source>
        <dbReference type="Pfam" id="PF08245"/>
    </source>
</evidence>
<evidence type="ECO:0000256" key="4">
    <source>
        <dbReference type="ARBA" id="ARBA00018660"/>
    </source>
</evidence>
<dbReference type="GO" id="GO:0004326">
    <property type="term" value="F:tetrahydrofolylpolyglutamate synthase activity"/>
    <property type="evidence" value="ECO:0007669"/>
    <property type="project" value="UniProtKB-EC"/>
</dbReference>
<dbReference type="InterPro" id="IPR018109">
    <property type="entry name" value="Folylpolyglutamate_synth_CS"/>
</dbReference>
<dbReference type="NCBIfam" id="TIGR01499">
    <property type="entry name" value="folC"/>
    <property type="match status" value="1"/>
</dbReference>
<dbReference type="SUPFAM" id="SSF53244">
    <property type="entry name" value="MurD-like peptide ligases, peptide-binding domain"/>
    <property type="match status" value="1"/>
</dbReference>
<dbReference type="Gene3D" id="3.40.1190.10">
    <property type="entry name" value="Mur-like, catalytic domain"/>
    <property type="match status" value="1"/>
</dbReference>
<keyword evidence="10 16" id="KW-0460">Magnesium</keyword>
<evidence type="ECO:0000256" key="1">
    <source>
        <dbReference type="ARBA" id="ARBA00005150"/>
    </source>
</evidence>
<dbReference type="InterPro" id="IPR013221">
    <property type="entry name" value="Mur_ligase_cen"/>
</dbReference>
<evidence type="ECO:0000256" key="14">
    <source>
        <dbReference type="PIRNR" id="PIRNR038895"/>
    </source>
</evidence>
<keyword evidence="9 15" id="KW-0067">ATP-binding</keyword>
<dbReference type="AlphaFoldDB" id="A0AAD5ZEX2"/>
<dbReference type="PANTHER" id="PTHR11136:SF16">
    <property type="entry name" value="FOLYLPOLYGLUTAMATE SYNTHASE"/>
    <property type="match status" value="1"/>
</dbReference>
<evidence type="ECO:0000256" key="13">
    <source>
        <dbReference type="ARBA" id="ARBA00047493"/>
    </source>
</evidence>
<evidence type="ECO:0000256" key="8">
    <source>
        <dbReference type="ARBA" id="ARBA00022741"/>
    </source>
</evidence>
<dbReference type="GO" id="GO:0005739">
    <property type="term" value="C:mitochondrion"/>
    <property type="evidence" value="ECO:0007669"/>
    <property type="project" value="TreeGrafter"/>
</dbReference>
<dbReference type="FunFam" id="3.40.1190.10:FF:000008">
    <property type="entry name" value="Folylpolyglutamate synthase"/>
    <property type="match status" value="1"/>
</dbReference>
<dbReference type="EC" id="6.3.2.17" evidence="3 14"/>
<feature type="binding site" evidence="15">
    <location>
        <position position="387"/>
    </location>
    <ligand>
        <name>ATP</name>
        <dbReference type="ChEBI" id="CHEBI:30616"/>
    </ligand>
</feature>
<dbReference type="SUPFAM" id="SSF53623">
    <property type="entry name" value="MurD-like peptide ligases, catalytic domain"/>
    <property type="match status" value="1"/>
</dbReference>
<sequence>MSSSFLSRAQKPLASFRSGTGIYSSFLLPRTKRRQHQLSPQMHSLFTSYHIFSLPSPFLSSRRFPFFRNISVSTGSMTMCGSLTMKSSYEEAVSSLSSLITSNRRTGASNLEDRFKLMFHYLKMLDLDDQVSKLKVIHVAGTKGKGSTCTFAESILRCYGFRTGLFTSPHLMDVRERFRIDGVEISEEKFVKYFWWCWKRLQEKTDDKIPMPTYFRFLALLAFKIFSAEKVDVAVLEVGLGGKYDATNVVEAPIVCGISSLGYDHMDILGSTLREIARAKAGIFKKGVAAYTVPQPAEAMSALEHRASELGIFPEVVQPLDEASLNGQPLGLQGEHQLINAALAVALVRTWLQKTGHGDLISLDGNNKGPLSAQVIKGLTTASLQGRAQIVQLQDEDISPSSLVFYLDGAHTPESMEICARWFSHAVKEENQQKPLKDCRQLLVFNCMSVRDPELLLPRLFSACAQQGVQFCKAMFVPNQSQYNKLGSNTALPPQPQKADLTWQLTLQKVWEELLHSDKGESSSVFRSLPEAVNCIKEMARQNKSIRFQVLVTGSLHLVGDILRLIKK</sequence>
<dbReference type="GO" id="GO:0006730">
    <property type="term" value="P:one-carbon metabolic process"/>
    <property type="evidence" value="ECO:0007669"/>
    <property type="project" value="UniProtKB-KW"/>
</dbReference>
<evidence type="ECO:0000256" key="2">
    <source>
        <dbReference type="ARBA" id="ARBA00008276"/>
    </source>
</evidence>